<proteinExistence type="predicted"/>
<evidence type="ECO:0000313" key="1">
    <source>
        <dbReference type="EMBL" id="GAH37210.1"/>
    </source>
</evidence>
<accession>X1FXC9</accession>
<dbReference type="EMBL" id="BARU01008132">
    <property type="protein sequence ID" value="GAH37210.1"/>
    <property type="molecule type" value="Genomic_DNA"/>
</dbReference>
<organism evidence="1">
    <name type="scientific">marine sediment metagenome</name>
    <dbReference type="NCBI Taxonomy" id="412755"/>
    <lineage>
        <taxon>unclassified sequences</taxon>
        <taxon>metagenomes</taxon>
        <taxon>ecological metagenomes</taxon>
    </lineage>
</organism>
<protein>
    <submittedName>
        <fullName evidence="1">Uncharacterized protein</fullName>
    </submittedName>
</protein>
<sequence length="90" mass="10307">MATKDQLFSLYTGPKDAFPKPGDYIYHFMQPLFPIIQEWSIDDFGSPVLVLKESVELTRVQIVEIFCAVIHGDVFSCEFGSNDRLRFTIS</sequence>
<gene>
    <name evidence="1" type="ORF">S03H2_15970</name>
</gene>
<dbReference type="AlphaFoldDB" id="X1FXC9"/>
<reference evidence="1" key="1">
    <citation type="journal article" date="2014" name="Front. Microbiol.">
        <title>High frequency of phylogenetically diverse reductive dehalogenase-homologous genes in deep subseafloor sedimentary metagenomes.</title>
        <authorList>
            <person name="Kawai M."/>
            <person name="Futagami T."/>
            <person name="Toyoda A."/>
            <person name="Takaki Y."/>
            <person name="Nishi S."/>
            <person name="Hori S."/>
            <person name="Arai W."/>
            <person name="Tsubouchi T."/>
            <person name="Morono Y."/>
            <person name="Uchiyama I."/>
            <person name="Ito T."/>
            <person name="Fujiyama A."/>
            <person name="Inagaki F."/>
            <person name="Takami H."/>
        </authorList>
    </citation>
    <scope>NUCLEOTIDE SEQUENCE</scope>
    <source>
        <strain evidence="1">Expedition CK06-06</strain>
    </source>
</reference>
<name>X1FXC9_9ZZZZ</name>
<comment type="caution">
    <text evidence="1">The sequence shown here is derived from an EMBL/GenBank/DDBJ whole genome shotgun (WGS) entry which is preliminary data.</text>
</comment>